<dbReference type="Proteomes" id="UP001219355">
    <property type="component" value="Chromosome 2"/>
</dbReference>
<dbReference type="Gene3D" id="3.30.70.330">
    <property type="match status" value="1"/>
</dbReference>
<dbReference type="PANTHER" id="PTHR23003:SF60">
    <property type="entry name" value="RNA BINDING PROTEIN (AFU_ORTHOLOGUE AFUA_1G02950)"/>
    <property type="match status" value="1"/>
</dbReference>
<evidence type="ECO:0000259" key="3">
    <source>
        <dbReference type="SMART" id="SM00360"/>
    </source>
</evidence>
<evidence type="ECO:0000256" key="2">
    <source>
        <dbReference type="SAM" id="MobiDB-lite"/>
    </source>
</evidence>
<reference evidence="4" key="1">
    <citation type="submission" date="2023-03" db="EMBL/GenBank/DDBJ databases">
        <title>Emydomyces testavorans Genome Sequence.</title>
        <authorList>
            <person name="Hoyer L."/>
        </authorList>
    </citation>
    <scope>NUCLEOTIDE SEQUENCE</scope>
    <source>
        <strain evidence="4">16-2883</strain>
    </source>
</reference>
<dbReference type="AlphaFoldDB" id="A0AAF0DHS1"/>
<keyword evidence="1" id="KW-0694">RNA-binding</keyword>
<dbReference type="InterPro" id="IPR012677">
    <property type="entry name" value="Nucleotide-bd_a/b_plait_sf"/>
</dbReference>
<keyword evidence="5" id="KW-1185">Reference proteome</keyword>
<dbReference type="GO" id="GO:1990904">
    <property type="term" value="C:ribonucleoprotein complex"/>
    <property type="evidence" value="ECO:0007669"/>
    <property type="project" value="TreeGrafter"/>
</dbReference>
<evidence type="ECO:0000256" key="1">
    <source>
        <dbReference type="ARBA" id="ARBA00022884"/>
    </source>
</evidence>
<organism evidence="4 5">
    <name type="scientific">Emydomyces testavorans</name>
    <dbReference type="NCBI Taxonomy" id="2070801"/>
    <lineage>
        <taxon>Eukaryota</taxon>
        <taxon>Fungi</taxon>
        <taxon>Dikarya</taxon>
        <taxon>Ascomycota</taxon>
        <taxon>Pezizomycotina</taxon>
        <taxon>Eurotiomycetes</taxon>
        <taxon>Eurotiomycetidae</taxon>
        <taxon>Onygenales</taxon>
        <taxon>Nannizziopsiaceae</taxon>
        <taxon>Emydomyces</taxon>
    </lineage>
</organism>
<gene>
    <name evidence="4" type="ORF">PRK78_004238</name>
</gene>
<dbReference type="InterPro" id="IPR000504">
    <property type="entry name" value="RRM_dom"/>
</dbReference>
<dbReference type="GO" id="GO:0005737">
    <property type="term" value="C:cytoplasm"/>
    <property type="evidence" value="ECO:0007669"/>
    <property type="project" value="TreeGrafter"/>
</dbReference>
<accession>A0AAF0DHS1</accession>
<sequence>MTKEFLYHPYIRSHQSFPHLPLTSPPAATRILSLSLRIRWDINYLSSSQTIIPLSFPISTLQPLNLALWQPPATLRLDLHNLSRGVTAAAFQQTAITANLSPGTSSQQLKDFFHAAGIVNRCDILEQRPFGRTKVSAAIDFQNQEEAKRAIAMFDGSTFMGSRIRVRFNRERSRSSSSQPKQAAFAGSRVVQEANTTEMTGAYDRLDTTAVGSGGLKQEETNLGKRRGEPLVVNGSCLGMKTGQGAEEKRDYEGAFISLLLVDEAGPNCYGHR</sequence>
<protein>
    <recommendedName>
        <fullName evidence="3">RRM domain-containing protein</fullName>
    </recommendedName>
</protein>
<dbReference type="GO" id="GO:0005634">
    <property type="term" value="C:nucleus"/>
    <property type="evidence" value="ECO:0007669"/>
    <property type="project" value="TreeGrafter"/>
</dbReference>
<name>A0AAF0DHS1_9EURO</name>
<dbReference type="Pfam" id="PF00076">
    <property type="entry name" value="RRM_1"/>
    <property type="match status" value="1"/>
</dbReference>
<dbReference type="InterPro" id="IPR035979">
    <property type="entry name" value="RBD_domain_sf"/>
</dbReference>
<proteinExistence type="predicted"/>
<evidence type="ECO:0000313" key="5">
    <source>
        <dbReference type="Proteomes" id="UP001219355"/>
    </source>
</evidence>
<dbReference type="InterPro" id="IPR050374">
    <property type="entry name" value="RRT5_SRSF_SR"/>
</dbReference>
<dbReference type="PANTHER" id="PTHR23003">
    <property type="entry name" value="RNA RECOGNITION MOTIF RRM DOMAIN CONTAINING PROTEIN"/>
    <property type="match status" value="1"/>
</dbReference>
<dbReference type="GO" id="GO:0003729">
    <property type="term" value="F:mRNA binding"/>
    <property type="evidence" value="ECO:0007669"/>
    <property type="project" value="TreeGrafter"/>
</dbReference>
<feature type="domain" description="RRM" evidence="3">
    <location>
        <begin position="94"/>
        <end position="167"/>
    </location>
</feature>
<feature type="region of interest" description="Disordered" evidence="2">
    <location>
        <begin position="169"/>
        <end position="191"/>
    </location>
</feature>
<dbReference type="SMART" id="SM00360">
    <property type="entry name" value="RRM"/>
    <property type="match status" value="1"/>
</dbReference>
<dbReference type="SUPFAM" id="SSF54928">
    <property type="entry name" value="RNA-binding domain, RBD"/>
    <property type="match status" value="1"/>
</dbReference>
<dbReference type="EMBL" id="CP120628">
    <property type="protein sequence ID" value="WEW58770.1"/>
    <property type="molecule type" value="Genomic_DNA"/>
</dbReference>
<evidence type="ECO:0000313" key="4">
    <source>
        <dbReference type="EMBL" id="WEW58770.1"/>
    </source>
</evidence>